<gene>
    <name evidence="1" type="ORF">RRG08_024645</name>
</gene>
<comment type="caution">
    <text evidence="1">The sequence shown here is derived from an EMBL/GenBank/DDBJ whole genome shotgun (WGS) entry which is preliminary data.</text>
</comment>
<dbReference type="Proteomes" id="UP001283361">
    <property type="component" value="Unassembled WGS sequence"/>
</dbReference>
<organism evidence="1 2">
    <name type="scientific">Elysia crispata</name>
    <name type="common">lettuce slug</name>
    <dbReference type="NCBI Taxonomy" id="231223"/>
    <lineage>
        <taxon>Eukaryota</taxon>
        <taxon>Metazoa</taxon>
        <taxon>Spiralia</taxon>
        <taxon>Lophotrochozoa</taxon>
        <taxon>Mollusca</taxon>
        <taxon>Gastropoda</taxon>
        <taxon>Heterobranchia</taxon>
        <taxon>Euthyneura</taxon>
        <taxon>Panpulmonata</taxon>
        <taxon>Sacoglossa</taxon>
        <taxon>Placobranchoidea</taxon>
        <taxon>Plakobranchidae</taxon>
        <taxon>Elysia</taxon>
    </lineage>
</organism>
<evidence type="ECO:0000313" key="2">
    <source>
        <dbReference type="Proteomes" id="UP001283361"/>
    </source>
</evidence>
<dbReference type="AlphaFoldDB" id="A0AAE0ZXN3"/>
<sequence length="166" mass="19162">MLIALGGGVQLGPFSRDRFCDSFCPRLPLFYVKHCDGFDSRCQIDTPWPDTAFRPPCGTHFLRGKRDVKFSPLLANIALARRFSWSKWQGCRWRSGLQLRSDLIVDPNFPPIIESTTSATDTFVVLEQKLDRLVVWRLRVRYPIVSQDLASFIMNFFVCEFCTNSF</sequence>
<dbReference type="EMBL" id="JAWDGP010003173">
    <property type="protein sequence ID" value="KAK3776871.1"/>
    <property type="molecule type" value="Genomic_DNA"/>
</dbReference>
<reference evidence="1" key="1">
    <citation type="journal article" date="2023" name="G3 (Bethesda)">
        <title>A reference genome for the long-term kleptoplast-retaining sea slug Elysia crispata morphotype clarki.</title>
        <authorList>
            <person name="Eastman K.E."/>
            <person name="Pendleton A.L."/>
            <person name="Shaikh M.A."/>
            <person name="Suttiyut T."/>
            <person name="Ogas R."/>
            <person name="Tomko P."/>
            <person name="Gavelis G."/>
            <person name="Widhalm J.R."/>
            <person name="Wisecaver J.H."/>
        </authorList>
    </citation>
    <scope>NUCLEOTIDE SEQUENCE</scope>
    <source>
        <strain evidence="1">ECLA1</strain>
    </source>
</reference>
<keyword evidence="2" id="KW-1185">Reference proteome</keyword>
<proteinExistence type="predicted"/>
<protein>
    <submittedName>
        <fullName evidence="1">Uncharacterized protein</fullName>
    </submittedName>
</protein>
<accession>A0AAE0ZXN3</accession>
<name>A0AAE0ZXN3_9GAST</name>
<evidence type="ECO:0000313" key="1">
    <source>
        <dbReference type="EMBL" id="KAK3776871.1"/>
    </source>
</evidence>